<gene>
    <name evidence="6" type="ORF">NCF85_07210</name>
</gene>
<dbReference type="InterPro" id="IPR006116">
    <property type="entry name" value="NT_2-5OAS_ClassI-CCAase"/>
</dbReference>
<dbReference type="Pfam" id="PF26305">
    <property type="entry name" value="CD_NTase_C"/>
    <property type="match status" value="1"/>
</dbReference>
<dbReference type="SUPFAM" id="SSF81301">
    <property type="entry name" value="Nucleotidyltransferase"/>
    <property type="match status" value="1"/>
</dbReference>
<dbReference type="InterPro" id="IPR058909">
    <property type="entry name" value="CD_NTase_C"/>
</dbReference>
<accession>A0ABY4UB56</accession>
<dbReference type="CDD" id="cd05400">
    <property type="entry name" value="NT_2-5OAS_ClassI-CCAase"/>
    <property type="match status" value="1"/>
</dbReference>
<keyword evidence="3" id="KW-0547">Nucleotide-binding</keyword>
<feature type="domain" description="cGAS/DncV-like nucleotidyltransferase C-terminal helical" evidence="5">
    <location>
        <begin position="182"/>
        <end position="293"/>
    </location>
</feature>
<dbReference type="RefSeq" id="WP_301643014.1">
    <property type="nucleotide sequence ID" value="NZ_CP098494.1"/>
</dbReference>
<evidence type="ECO:0000256" key="3">
    <source>
        <dbReference type="ARBA" id="ARBA00022741"/>
    </source>
</evidence>
<name>A0ABY4UB56_9SPHN</name>
<evidence type="ECO:0000313" key="6">
    <source>
        <dbReference type="EMBL" id="USA62753.1"/>
    </source>
</evidence>
<evidence type="ECO:0000256" key="4">
    <source>
        <dbReference type="ARBA" id="ARBA00023118"/>
    </source>
</evidence>
<dbReference type="Gene3D" id="3.30.460.10">
    <property type="entry name" value="Beta Polymerase, domain 2"/>
    <property type="match status" value="1"/>
</dbReference>
<sequence length="298" mass="33923">MAISEHQLEVWSHQGSTQQSAATYQTIKRVLEDPRAPFSNRGFTIFLQGSYGNDTNIYADSDVDIVICLTSVYYSDTNNLDPDEKTRYEANRNPASYKFSDFKSEVTDWLTLHFGSGVTSGNKAIFVPGSSGRRDADVIACVENRDYFSYPDRSPPEFHSGIAFWTNNQQKIVNYPKQHLSNCSNKNGNTRTRFKPDVRVLKNMRNAAVDDGVLSRGKSPSYFLEGMLYNIPNQLFDPSRQTTFENAFSWLSSCNLDDLVCANERFYLVRDGLPNCWKATDFRDTLAALTEFWRHGAR</sequence>
<dbReference type="InterPro" id="IPR043519">
    <property type="entry name" value="NT_sf"/>
</dbReference>
<evidence type="ECO:0000256" key="1">
    <source>
        <dbReference type="ARBA" id="ARBA00022679"/>
    </source>
</evidence>
<reference evidence="6 7" key="1">
    <citation type="submission" date="2022-06" db="EMBL/GenBank/DDBJ databases">
        <authorList>
            <person name="Liu G."/>
        </authorList>
    </citation>
    <scope>NUCLEOTIDE SEQUENCE [LARGE SCALE GENOMIC DNA]</scope>
    <source>
        <strain evidence="6 7">E4</strain>
    </source>
</reference>
<keyword evidence="7" id="KW-1185">Reference proteome</keyword>
<dbReference type="Proteomes" id="UP001056619">
    <property type="component" value="Chromosome"/>
</dbReference>
<dbReference type="EMBL" id="CP098494">
    <property type="protein sequence ID" value="USA62753.1"/>
    <property type="molecule type" value="Genomic_DNA"/>
</dbReference>
<keyword evidence="2" id="KW-0548">Nucleotidyltransferase</keyword>
<protein>
    <submittedName>
        <fullName evidence="6">Nucleotidyltransferase</fullName>
    </submittedName>
</protein>
<proteinExistence type="predicted"/>
<evidence type="ECO:0000256" key="2">
    <source>
        <dbReference type="ARBA" id="ARBA00022695"/>
    </source>
</evidence>
<keyword evidence="4" id="KW-0051">Antiviral defense</keyword>
<evidence type="ECO:0000259" key="5">
    <source>
        <dbReference type="Pfam" id="PF26305"/>
    </source>
</evidence>
<evidence type="ECO:0000313" key="7">
    <source>
        <dbReference type="Proteomes" id="UP001056619"/>
    </source>
</evidence>
<keyword evidence="1" id="KW-0808">Transferase</keyword>
<organism evidence="6 7">
    <name type="scientific">Qipengyuania citrea</name>
    <dbReference type="NCBI Taxonomy" id="225971"/>
    <lineage>
        <taxon>Bacteria</taxon>
        <taxon>Pseudomonadati</taxon>
        <taxon>Pseudomonadota</taxon>
        <taxon>Alphaproteobacteria</taxon>
        <taxon>Sphingomonadales</taxon>
        <taxon>Erythrobacteraceae</taxon>
        <taxon>Qipengyuania</taxon>
    </lineage>
</organism>